<organism evidence="1 2">
    <name type="scientific">Bacillus paramycoides</name>
    <dbReference type="NCBI Taxonomy" id="2026194"/>
    <lineage>
        <taxon>Bacteria</taxon>
        <taxon>Bacillati</taxon>
        <taxon>Bacillota</taxon>
        <taxon>Bacilli</taxon>
        <taxon>Bacillales</taxon>
        <taxon>Bacillaceae</taxon>
        <taxon>Bacillus</taxon>
        <taxon>Bacillus cereus group</taxon>
    </lineage>
</organism>
<comment type="caution">
    <text evidence="1">The sequence shown here is derived from an EMBL/GenBank/DDBJ whole genome shotgun (WGS) entry which is preliminary data.</text>
</comment>
<protein>
    <submittedName>
        <fullName evidence="1">Uncharacterized protein</fullName>
    </submittedName>
</protein>
<keyword evidence="2" id="KW-1185">Reference proteome</keyword>
<reference evidence="1 2" key="1">
    <citation type="submission" date="2023-03" db="EMBL/GenBank/DDBJ databases">
        <title>Bacillus Genome Sequencing.</title>
        <authorList>
            <person name="Dunlap C."/>
        </authorList>
    </citation>
    <scope>NUCLEOTIDE SEQUENCE [LARGE SCALE GENOMIC DNA]</scope>
    <source>
        <strain evidence="1 2">B-615</strain>
    </source>
</reference>
<accession>A0ABU6MWC3</accession>
<evidence type="ECO:0000313" key="1">
    <source>
        <dbReference type="EMBL" id="MED1567174.1"/>
    </source>
</evidence>
<evidence type="ECO:0000313" key="2">
    <source>
        <dbReference type="Proteomes" id="UP001309448"/>
    </source>
</evidence>
<sequence length="82" mass="9649">MKINKKQVLNNWIESMLQRELALNKLLETEVNMLTYLLNNENDSIDVLKIQDKIVSLMDCLCNTSTLQINNFEMIVNKRHLL</sequence>
<dbReference type="RefSeq" id="WP_327902616.1">
    <property type="nucleotide sequence ID" value="NZ_JARLXY010000001.1"/>
</dbReference>
<gene>
    <name evidence="1" type="ORF">P4U88_14690</name>
</gene>
<dbReference type="EMBL" id="JARMDB010000009">
    <property type="protein sequence ID" value="MED1567174.1"/>
    <property type="molecule type" value="Genomic_DNA"/>
</dbReference>
<proteinExistence type="predicted"/>
<dbReference type="Proteomes" id="UP001309448">
    <property type="component" value="Unassembled WGS sequence"/>
</dbReference>
<name>A0ABU6MWC3_9BACI</name>